<comment type="caution">
    <text evidence="20">The sequence shown here is derived from an EMBL/GenBank/DDBJ whole genome shotgun (WGS) entry which is preliminary data.</text>
</comment>
<feature type="site" description="Influences the redox potential of the prosthetic heme and FAD groups" evidence="17">
    <location>
        <position position="84"/>
    </location>
</feature>
<dbReference type="InterPro" id="IPR039261">
    <property type="entry name" value="FNR_nucleotide-bd"/>
</dbReference>
<evidence type="ECO:0000256" key="7">
    <source>
        <dbReference type="ARBA" id="ARBA00022630"/>
    </source>
</evidence>
<dbReference type="Pfam" id="PF00042">
    <property type="entry name" value="Globin"/>
    <property type="match status" value="1"/>
</dbReference>
<feature type="binding site" evidence="17">
    <location>
        <begin position="395"/>
        <end position="398"/>
    </location>
    <ligand>
        <name>FAD</name>
        <dbReference type="ChEBI" id="CHEBI:57692"/>
    </ligand>
</feature>
<dbReference type="Pfam" id="PF00175">
    <property type="entry name" value="NAD_binding_1"/>
    <property type="match status" value="1"/>
</dbReference>
<reference evidence="20 21" key="1">
    <citation type="submission" date="2022-11" db="EMBL/GenBank/DDBJ databases">
        <title>Spartinivicinus poritis sp. nov., isolated from scleractinian coral Porites lutea.</title>
        <authorList>
            <person name="Zhang G."/>
            <person name="Cai L."/>
            <person name="Wei Q."/>
        </authorList>
    </citation>
    <scope>NUCLEOTIDE SEQUENCE [LARGE SCALE GENOMIC DNA]</scope>
    <source>
        <strain evidence="20 21">A2-2</strain>
    </source>
</reference>
<dbReference type="CDD" id="cd08922">
    <property type="entry name" value="FHb-globin"/>
    <property type="match status" value="1"/>
</dbReference>
<dbReference type="HAMAP" id="MF_01252">
    <property type="entry name" value="Hmp"/>
    <property type="match status" value="1"/>
</dbReference>
<dbReference type="RefSeq" id="WP_274690407.1">
    <property type="nucleotide sequence ID" value="NZ_JAPMOU010000028.1"/>
</dbReference>
<dbReference type="InterPro" id="IPR017927">
    <property type="entry name" value="FAD-bd_FR_type"/>
</dbReference>
<dbReference type="InterPro" id="IPR017938">
    <property type="entry name" value="Riboflavin_synthase-like_b-brl"/>
</dbReference>
<feature type="site" description="Influences the redox potential of the prosthetic heme and FAD groups" evidence="17">
    <location>
        <position position="394"/>
    </location>
</feature>
<dbReference type="GO" id="GO:0008941">
    <property type="term" value="F:nitric oxide dioxygenase NAD(P)H activity"/>
    <property type="evidence" value="ECO:0007669"/>
    <property type="project" value="UniProtKB-EC"/>
</dbReference>
<evidence type="ECO:0000256" key="16">
    <source>
        <dbReference type="ARBA" id="ARBA00049433"/>
    </source>
</evidence>
<keyword evidence="7 17" id="KW-0285">Flavoprotein</keyword>
<evidence type="ECO:0000256" key="8">
    <source>
        <dbReference type="ARBA" id="ARBA00022723"/>
    </source>
</evidence>
<keyword evidence="6 17" id="KW-0561">Oxygen transport</keyword>
<keyword evidence="12 17" id="KW-0408">Iron</keyword>
<gene>
    <name evidence="20" type="primary">hmpA</name>
    <name evidence="17" type="synonym">hmp</name>
    <name evidence="20" type="ORF">ORQ98_19145</name>
</gene>
<dbReference type="PANTHER" id="PTHR43396:SF3">
    <property type="entry name" value="FLAVOHEMOPROTEIN"/>
    <property type="match status" value="1"/>
</dbReference>
<accession>A0ABT5UCG5</accession>
<dbReference type="EMBL" id="JAPMOU010000028">
    <property type="protein sequence ID" value="MDE1464076.1"/>
    <property type="molecule type" value="Genomic_DNA"/>
</dbReference>
<evidence type="ECO:0000256" key="1">
    <source>
        <dbReference type="ARBA" id="ARBA00006401"/>
    </source>
</evidence>
<dbReference type="InterPro" id="IPR012292">
    <property type="entry name" value="Globin/Proto"/>
</dbReference>
<evidence type="ECO:0000256" key="14">
    <source>
        <dbReference type="ARBA" id="ARBA00025094"/>
    </source>
</evidence>
<dbReference type="Gene3D" id="1.10.490.10">
    <property type="entry name" value="Globins"/>
    <property type="match status" value="1"/>
</dbReference>
<dbReference type="EC" id="1.14.12.17" evidence="17"/>
<dbReference type="CDD" id="cd06184">
    <property type="entry name" value="flavohem_like_fad_nad_binding"/>
    <property type="match status" value="1"/>
</dbReference>
<feature type="domain" description="FAD-binding FR-type" evidence="19">
    <location>
        <begin position="152"/>
        <end position="261"/>
    </location>
</feature>
<feature type="domain" description="Globin" evidence="18">
    <location>
        <begin position="1"/>
        <end position="138"/>
    </location>
</feature>
<evidence type="ECO:0000256" key="3">
    <source>
        <dbReference type="ARBA" id="ARBA00022448"/>
    </source>
</evidence>
<proteinExistence type="inferred from homology"/>
<feature type="site" description="Involved in heme-bound ligand stabilization and O-O bond activation" evidence="17">
    <location>
        <position position="29"/>
    </location>
</feature>
<dbReference type="SUPFAM" id="SSF52343">
    <property type="entry name" value="Ferredoxin reductase-like, C-terminal NADP-linked domain"/>
    <property type="match status" value="1"/>
</dbReference>
<evidence type="ECO:0000256" key="17">
    <source>
        <dbReference type="HAMAP-Rule" id="MF_01252"/>
    </source>
</evidence>
<dbReference type="PANTHER" id="PTHR43396">
    <property type="entry name" value="FLAVOHEMOPROTEIN"/>
    <property type="match status" value="1"/>
</dbReference>
<evidence type="ECO:0000256" key="2">
    <source>
        <dbReference type="ARBA" id="ARBA00008414"/>
    </source>
</evidence>
<keyword evidence="9 17" id="KW-0274">FAD</keyword>
<evidence type="ECO:0000256" key="6">
    <source>
        <dbReference type="ARBA" id="ARBA00022621"/>
    </source>
</evidence>
<comment type="domain">
    <text evidence="17">Consists of two distinct domains; an N-terminal heme-containing oxygen-binding domain and a C-terminal reductase domain with binding sites for FAD and NAD(P)H.</text>
</comment>
<dbReference type="PRINTS" id="PR00410">
    <property type="entry name" value="PHEHYDRXLASE"/>
</dbReference>
<dbReference type="PROSITE" id="PS01033">
    <property type="entry name" value="GLOBIN"/>
    <property type="match status" value="1"/>
</dbReference>
<dbReference type="InterPro" id="IPR001709">
    <property type="entry name" value="Flavoprot_Pyr_Nucl_cyt_Rdtase"/>
</dbReference>
<dbReference type="Pfam" id="PF00970">
    <property type="entry name" value="FAD_binding_6"/>
    <property type="match status" value="1"/>
</dbReference>
<keyword evidence="5 17" id="KW-0349">Heme</keyword>
<evidence type="ECO:0000256" key="5">
    <source>
        <dbReference type="ARBA" id="ARBA00022617"/>
    </source>
</evidence>
<dbReference type="NCBIfam" id="NF009805">
    <property type="entry name" value="PRK13289.1"/>
    <property type="match status" value="1"/>
</dbReference>
<keyword evidence="3 17" id="KW-0813">Transport</keyword>
<feature type="active site" description="Charge relay system" evidence="17">
    <location>
        <position position="95"/>
    </location>
</feature>
<dbReference type="SUPFAM" id="SSF46458">
    <property type="entry name" value="Globin-like"/>
    <property type="match status" value="1"/>
</dbReference>
<dbReference type="PRINTS" id="PR00371">
    <property type="entry name" value="FPNCR"/>
</dbReference>
<protein>
    <recommendedName>
        <fullName evidence="17">Flavohemoprotein</fullName>
    </recommendedName>
    <alternativeName>
        <fullName evidence="17">Flavohemoglobin</fullName>
    </alternativeName>
    <alternativeName>
        <fullName evidence="17">Hemoglobin-like protein</fullName>
    </alternativeName>
    <alternativeName>
        <fullName evidence="17">Nitric oxide dioxygenase</fullName>
        <shortName evidence="17">NO oxygenase</shortName>
        <shortName evidence="17">NOD</shortName>
        <ecNumber evidence="17">1.14.12.17</ecNumber>
    </alternativeName>
</protein>
<dbReference type="InterPro" id="IPR001433">
    <property type="entry name" value="OxRdtase_FAD/NAD-bd"/>
</dbReference>
<feature type="binding site" evidence="17">
    <location>
        <position position="190"/>
    </location>
    <ligand>
        <name>FAD</name>
        <dbReference type="ChEBI" id="CHEBI:57692"/>
    </ligand>
</feature>
<dbReference type="Gene3D" id="2.40.30.10">
    <property type="entry name" value="Translation factors"/>
    <property type="match status" value="1"/>
</dbReference>
<keyword evidence="13 17" id="KW-0520">NAD</keyword>
<dbReference type="SUPFAM" id="SSF63380">
    <property type="entry name" value="Riboflavin synthase domain-like"/>
    <property type="match status" value="1"/>
</dbReference>
<comment type="catalytic activity">
    <reaction evidence="15 17">
        <text>2 nitric oxide + NADH + 2 O2 = 2 nitrate + NAD(+) + H(+)</text>
        <dbReference type="Rhea" id="RHEA:19469"/>
        <dbReference type="ChEBI" id="CHEBI:15378"/>
        <dbReference type="ChEBI" id="CHEBI:15379"/>
        <dbReference type="ChEBI" id="CHEBI:16480"/>
        <dbReference type="ChEBI" id="CHEBI:17632"/>
        <dbReference type="ChEBI" id="CHEBI:57540"/>
        <dbReference type="ChEBI" id="CHEBI:57945"/>
        <dbReference type="EC" id="1.14.12.17"/>
    </reaction>
</comment>
<evidence type="ECO:0000256" key="4">
    <source>
        <dbReference type="ARBA" id="ARBA00022575"/>
    </source>
</evidence>
<keyword evidence="4 17" id="KW-0216">Detoxification</keyword>
<keyword evidence="11 17" id="KW-0560">Oxidoreductase</keyword>
<keyword evidence="10 17" id="KW-0521">NADP</keyword>
<evidence type="ECO:0000259" key="19">
    <source>
        <dbReference type="PROSITE" id="PS51384"/>
    </source>
</evidence>
<feature type="region of interest" description="Reductase" evidence="17">
    <location>
        <begin position="149"/>
        <end position="402"/>
    </location>
</feature>
<dbReference type="InterPro" id="IPR009050">
    <property type="entry name" value="Globin-like_sf"/>
</dbReference>
<feature type="binding site" evidence="17">
    <location>
        <begin position="206"/>
        <end position="209"/>
    </location>
    <ligand>
        <name>FAD</name>
        <dbReference type="ChEBI" id="CHEBI:57692"/>
    </ligand>
</feature>
<evidence type="ECO:0000256" key="9">
    <source>
        <dbReference type="ARBA" id="ARBA00022827"/>
    </source>
</evidence>
<dbReference type="InterPro" id="IPR008333">
    <property type="entry name" value="Cbr1-like_FAD-bd_dom"/>
</dbReference>
<evidence type="ECO:0000256" key="10">
    <source>
        <dbReference type="ARBA" id="ARBA00022857"/>
    </source>
</evidence>
<keyword evidence="21" id="KW-1185">Reference proteome</keyword>
<keyword evidence="8 17" id="KW-0479">Metal-binding</keyword>
<dbReference type="Gene3D" id="3.40.50.80">
    <property type="entry name" value="Nucleotide-binding domain of ferredoxin-NADP reductase (FNR) module"/>
    <property type="match status" value="1"/>
</dbReference>
<evidence type="ECO:0000256" key="13">
    <source>
        <dbReference type="ARBA" id="ARBA00023027"/>
    </source>
</evidence>
<evidence type="ECO:0000256" key="15">
    <source>
        <dbReference type="ARBA" id="ARBA00048649"/>
    </source>
</evidence>
<evidence type="ECO:0000259" key="18">
    <source>
        <dbReference type="PROSITE" id="PS01033"/>
    </source>
</evidence>
<evidence type="ECO:0000256" key="11">
    <source>
        <dbReference type="ARBA" id="ARBA00023002"/>
    </source>
</evidence>
<dbReference type="InterPro" id="IPR000971">
    <property type="entry name" value="Globin"/>
</dbReference>
<dbReference type="InterPro" id="IPR023950">
    <property type="entry name" value="Hmp"/>
</dbReference>
<comment type="function">
    <text evidence="14 17">Is involved in NO detoxification in an aerobic process, termed nitric oxide dioxygenase (NOD) reaction that utilizes O(2) and NAD(P)H to convert NO to nitrate, which protects the bacterium from various noxious nitrogen compounds. Therefore, plays a central role in the inducible response to nitrosative stress.</text>
</comment>
<comment type="cofactor">
    <cofactor evidence="17">
        <name>heme b</name>
        <dbReference type="ChEBI" id="CHEBI:60344"/>
    </cofactor>
    <text evidence="17">Binds 1 heme b (iron(II)-protoporphyrin IX) group per subunit.</text>
</comment>
<comment type="similarity">
    <text evidence="1 17">In the C-terminal section; belongs to the flavoprotein pyridine nucleotide cytochrome reductase family.</text>
</comment>
<organism evidence="20 21">
    <name type="scientific">Spartinivicinus poritis</name>
    <dbReference type="NCBI Taxonomy" id="2994640"/>
    <lineage>
        <taxon>Bacteria</taxon>
        <taxon>Pseudomonadati</taxon>
        <taxon>Pseudomonadota</taxon>
        <taxon>Gammaproteobacteria</taxon>
        <taxon>Oceanospirillales</taxon>
        <taxon>Zooshikellaceae</taxon>
        <taxon>Spartinivicinus</taxon>
    </lineage>
</organism>
<comment type="catalytic activity">
    <reaction evidence="16 17">
        <text>2 nitric oxide + NADPH + 2 O2 = 2 nitrate + NADP(+) + H(+)</text>
        <dbReference type="Rhea" id="RHEA:19465"/>
        <dbReference type="ChEBI" id="CHEBI:15378"/>
        <dbReference type="ChEBI" id="CHEBI:15379"/>
        <dbReference type="ChEBI" id="CHEBI:16480"/>
        <dbReference type="ChEBI" id="CHEBI:17632"/>
        <dbReference type="ChEBI" id="CHEBI:57783"/>
        <dbReference type="ChEBI" id="CHEBI:58349"/>
        <dbReference type="EC" id="1.14.12.17"/>
    </reaction>
</comment>
<evidence type="ECO:0000256" key="12">
    <source>
        <dbReference type="ARBA" id="ARBA00023004"/>
    </source>
</evidence>
<evidence type="ECO:0000313" key="21">
    <source>
        <dbReference type="Proteomes" id="UP001528823"/>
    </source>
</evidence>
<dbReference type="PROSITE" id="PS51384">
    <property type="entry name" value="FAD_FR"/>
    <property type="match status" value="1"/>
</dbReference>
<name>A0ABT5UCG5_9GAMM</name>
<feature type="binding site" description="proximal binding residue" evidence="17">
    <location>
        <position position="85"/>
    </location>
    <ligand>
        <name>heme b</name>
        <dbReference type="ChEBI" id="CHEBI:60344"/>
    </ligand>
    <ligandPart>
        <name>Fe</name>
        <dbReference type="ChEBI" id="CHEBI:18248"/>
    </ligandPart>
</feature>
<evidence type="ECO:0000313" key="20">
    <source>
        <dbReference type="EMBL" id="MDE1464076.1"/>
    </source>
</evidence>
<comment type="similarity">
    <text evidence="2 17">Belongs to the globin family. Two-domain flavohemoproteins subfamily.</text>
</comment>
<sequence>MLDPNTVSTVQATVPLLEQTGTTITEHFYKRMFKHNPELLNIFNESHQHTGEQPKALFNAVLAYAKFIDKPEVLTGAIEHIAQKHTGFLIQPEHYSIVGNHLLATLKELAPDVVTDDVLDAWTKAYQALAGIFIERESAIYSEYQQAEGGWKGPRKFTVLEKSVESELITSFKFAPVDGKPVKSFKPGQYLSLVTNPNSSAHQEIRQYSLSDKPNGKTYRISVRREDRGVKPGIVSNYLHDQINVGDTLKILPPAGDFYLQAKQETPVVLISAGVGLTPMVSMLNTLVANNHQAPIYYLHACEHSKLHAFNSFIKQVEAENNNVQSIIWYRQPTPTDQQGIDYQFEGTMQIDDIKQQVLLPNAQYYLCGPFGFMQTINQQLLSAGVDPSQVHYEVFGPQQSL</sequence>
<comment type="cofactor">
    <cofactor evidence="17">
        <name>FAD</name>
        <dbReference type="ChEBI" id="CHEBI:57692"/>
    </cofactor>
    <text evidence="17">Binds 1 FAD per subunit.</text>
</comment>
<feature type="binding site" evidence="17">
    <location>
        <begin position="274"/>
        <end position="279"/>
    </location>
    <ligand>
        <name>NADP(+)</name>
        <dbReference type="ChEBI" id="CHEBI:58349"/>
    </ligand>
</feature>
<feature type="active site" description="Charge relay system" evidence="17">
    <location>
        <position position="137"/>
    </location>
</feature>
<dbReference type="Proteomes" id="UP001528823">
    <property type="component" value="Unassembled WGS sequence"/>
</dbReference>